<dbReference type="Proteomes" id="UP000199039">
    <property type="component" value="Unassembled WGS sequence"/>
</dbReference>
<feature type="compositionally biased region" description="Low complexity" evidence="1">
    <location>
        <begin position="245"/>
        <end position="263"/>
    </location>
</feature>
<feature type="region of interest" description="Disordered" evidence="1">
    <location>
        <begin position="162"/>
        <end position="318"/>
    </location>
</feature>
<keyword evidence="4" id="KW-1185">Reference proteome</keyword>
<feature type="compositionally biased region" description="Basic and acidic residues" evidence="1">
    <location>
        <begin position="210"/>
        <end position="219"/>
    </location>
</feature>
<reference evidence="3 4" key="1">
    <citation type="submission" date="2016-09" db="EMBL/GenBank/DDBJ databases">
        <authorList>
            <person name="Capua I."/>
            <person name="De Benedictis P."/>
            <person name="Joannis T."/>
            <person name="Lombin L.H."/>
            <person name="Cattoli G."/>
        </authorList>
    </citation>
    <scope>NUCLEOTIDE SEQUENCE [LARGE SCALE GENOMIC DNA]</scope>
    <source>
        <strain evidence="3 4">ISLP-3</strain>
    </source>
</reference>
<sequence length="318" mass="32095">MSSKVTIRQSKGVSVVGLLTLIAGVVLILAGGVTWWAVSDKLSQEGITVSDDASFLAGRHVNDPFSAFAQAEVINKHALAMTDGKTYAELPQDDPRRETVMNASFLRASLFTSVVSFGVAALVMGLGVLFILVGWALRRLAGGPPVIVETTGAHGAHALAPQAPAAAGPRHQSPPSATAETAADAAPAAPAAAAAPLAPTATPPAAAPEDPIRRSRSERSVPTSSPSPAGERPEASTTRTPVFGSSDADGAAPDSAASASPAPVTTPPVTQPAAPQTPAEPAVPTDAPQADERPAGWASPADRVPPVESTSDENGTTK</sequence>
<keyword evidence="2" id="KW-0812">Transmembrane</keyword>
<dbReference type="EMBL" id="FMYH01000002">
    <property type="protein sequence ID" value="SDC32908.1"/>
    <property type="molecule type" value="Genomic_DNA"/>
</dbReference>
<evidence type="ECO:0000256" key="2">
    <source>
        <dbReference type="SAM" id="Phobius"/>
    </source>
</evidence>
<gene>
    <name evidence="3" type="ORF">SAMN05216410_1649</name>
</gene>
<dbReference type="STRING" id="1814289.SAMN05216410_1649"/>
<feature type="compositionally biased region" description="Low complexity" evidence="1">
    <location>
        <begin position="162"/>
        <end position="200"/>
    </location>
</feature>
<organism evidence="3 4">
    <name type="scientific">Sanguibacter gelidistatuariae</name>
    <dbReference type="NCBI Taxonomy" id="1814289"/>
    <lineage>
        <taxon>Bacteria</taxon>
        <taxon>Bacillati</taxon>
        <taxon>Actinomycetota</taxon>
        <taxon>Actinomycetes</taxon>
        <taxon>Micrococcales</taxon>
        <taxon>Sanguibacteraceae</taxon>
        <taxon>Sanguibacter</taxon>
    </lineage>
</organism>
<name>A0A1G6KQ09_9MICO</name>
<protein>
    <submittedName>
        <fullName evidence="3">Uncharacterized protein</fullName>
    </submittedName>
</protein>
<accession>A0A1G6KQ09</accession>
<keyword evidence="2" id="KW-0472">Membrane</keyword>
<evidence type="ECO:0000256" key="1">
    <source>
        <dbReference type="SAM" id="MobiDB-lite"/>
    </source>
</evidence>
<evidence type="ECO:0000313" key="3">
    <source>
        <dbReference type="EMBL" id="SDC32908.1"/>
    </source>
</evidence>
<feature type="transmembrane region" description="Helical" evidence="2">
    <location>
        <begin position="12"/>
        <end position="38"/>
    </location>
</feature>
<dbReference type="RefSeq" id="WP_342672053.1">
    <property type="nucleotide sequence ID" value="NZ_FMYH01000002.1"/>
</dbReference>
<feature type="compositionally biased region" description="Low complexity" evidence="1">
    <location>
        <begin position="271"/>
        <end position="285"/>
    </location>
</feature>
<proteinExistence type="predicted"/>
<dbReference type="AlphaFoldDB" id="A0A1G6KQ09"/>
<feature type="compositionally biased region" description="Polar residues" evidence="1">
    <location>
        <begin position="308"/>
        <end position="318"/>
    </location>
</feature>
<keyword evidence="2" id="KW-1133">Transmembrane helix</keyword>
<evidence type="ECO:0000313" key="4">
    <source>
        <dbReference type="Proteomes" id="UP000199039"/>
    </source>
</evidence>
<feature type="transmembrane region" description="Helical" evidence="2">
    <location>
        <begin position="110"/>
        <end position="137"/>
    </location>
</feature>